<evidence type="ECO:0008006" key="3">
    <source>
        <dbReference type="Google" id="ProtNLM"/>
    </source>
</evidence>
<organism evidence="1 2">
    <name type="scientific">Halogranum amylolyticum</name>
    <dbReference type="NCBI Taxonomy" id="660520"/>
    <lineage>
        <taxon>Archaea</taxon>
        <taxon>Methanobacteriati</taxon>
        <taxon>Methanobacteriota</taxon>
        <taxon>Stenosarchaea group</taxon>
        <taxon>Halobacteria</taxon>
        <taxon>Halobacteriales</taxon>
        <taxon>Haloferacaceae</taxon>
    </lineage>
</organism>
<dbReference type="EMBL" id="FODV01000025">
    <property type="protein sequence ID" value="SEP23937.1"/>
    <property type="molecule type" value="Genomic_DNA"/>
</dbReference>
<accession>A0A1H8W974</accession>
<proteinExistence type="predicted"/>
<evidence type="ECO:0000313" key="2">
    <source>
        <dbReference type="Proteomes" id="UP000199126"/>
    </source>
</evidence>
<dbReference type="Proteomes" id="UP000199126">
    <property type="component" value="Unassembled WGS sequence"/>
</dbReference>
<sequence length="51" mass="5611">MPECQNCGSTVTKQYVRVFALPSQDSVRCCPNCDRIREGTSVRDARSSTGT</sequence>
<evidence type="ECO:0000313" key="1">
    <source>
        <dbReference type="EMBL" id="SEP23937.1"/>
    </source>
</evidence>
<keyword evidence="2" id="KW-1185">Reference proteome</keyword>
<dbReference type="AlphaFoldDB" id="A0A1H8W974"/>
<dbReference type="OrthoDB" id="195311at2157"/>
<dbReference type="InterPro" id="IPR055985">
    <property type="entry name" value="DUF7563"/>
</dbReference>
<gene>
    <name evidence="1" type="ORF">SAMN04487948_12536</name>
</gene>
<protein>
    <recommendedName>
        <fullName evidence="3">Small CPxCG-related zinc finger protein</fullName>
    </recommendedName>
</protein>
<dbReference type="RefSeq" id="WP_170864924.1">
    <property type="nucleotide sequence ID" value="NZ_FODV01000025.1"/>
</dbReference>
<name>A0A1H8W974_9EURY</name>
<reference evidence="2" key="1">
    <citation type="submission" date="2016-10" db="EMBL/GenBank/DDBJ databases">
        <authorList>
            <person name="Varghese N."/>
            <person name="Submissions S."/>
        </authorList>
    </citation>
    <scope>NUCLEOTIDE SEQUENCE [LARGE SCALE GENOMIC DNA]</scope>
    <source>
        <strain evidence="2">CGMCC 1.10121</strain>
    </source>
</reference>
<dbReference type="Pfam" id="PF24444">
    <property type="entry name" value="DUF7563"/>
    <property type="match status" value="1"/>
</dbReference>